<gene>
    <name evidence="5" type="ORF">PFISCL1PPCAC_21555</name>
</gene>
<proteinExistence type="predicted"/>
<comment type="caution">
    <text evidence="5">The sequence shown here is derived from an EMBL/GenBank/DDBJ whole genome shotgun (WGS) entry which is preliminary data.</text>
</comment>
<name>A0AAV5WFI8_9BILA</name>
<evidence type="ECO:0000313" key="6">
    <source>
        <dbReference type="Proteomes" id="UP001432322"/>
    </source>
</evidence>
<evidence type="ECO:0000256" key="1">
    <source>
        <dbReference type="ARBA" id="ARBA00022771"/>
    </source>
</evidence>
<dbReference type="PROSITE" id="PS50089">
    <property type="entry name" value="ZF_RING_2"/>
    <property type="match status" value="1"/>
</dbReference>
<evidence type="ECO:0000313" key="5">
    <source>
        <dbReference type="EMBL" id="GMT30258.1"/>
    </source>
</evidence>
<keyword evidence="1 3" id="KW-0863">Zinc-finger</keyword>
<keyword evidence="1 3" id="KW-0479">Metal-binding</keyword>
<dbReference type="AlphaFoldDB" id="A0AAV5WFI8"/>
<sequence length="504" mass="55497">TRTSTNIGSVFFGECEWCKRALPLNRSPRSRSHLLSCGHVLCEGCRGYARDVASEHIRCPKCGLQRHSFILPATSESTPSAHSLEVNPAVICDQHLQHAKWTCSCGEGICAECALSAHASHFQYAALFEVSTALDEEMNRMSHLKQLLIGEKMKIKKEKLRIDKQVVAASEEIAAKFMRIIAQAISRCLDLAAQIEKVGKTRHRELDVQMECIDAKLSDLNKAVSMGNLSKQVTNLCTSLCVKRAAIAMSKPLRSSSEQSKASTAEVAPVLKLSFSQNVLEHIASIGRLILTNLVDQEKTMQEVATLPTPVVTHKQITTKSSDLQSFIQYHKMLLCCKWMPARGLLIPTNDPALQSIGLAAAFMVVAPPPPHLIQLEAASTTNQSNGTSNRTPRYRFVKRMTGGAHAGDGTAALNEMGSISSTRREKLSINAPINLDHEPIHIDAPYPFSPKRIKMEEEEGIDGSNHMENLMNFAEDCEKAVKYEEMDGYMGDEVKREVDSGGD</sequence>
<feature type="domain" description="RING-type" evidence="4">
    <location>
        <begin position="15"/>
        <end position="62"/>
    </location>
</feature>
<feature type="non-terminal residue" evidence="5">
    <location>
        <position position="1"/>
    </location>
</feature>
<reference evidence="5" key="1">
    <citation type="submission" date="2023-10" db="EMBL/GenBank/DDBJ databases">
        <title>Genome assembly of Pristionchus species.</title>
        <authorList>
            <person name="Yoshida K."/>
            <person name="Sommer R.J."/>
        </authorList>
    </citation>
    <scope>NUCLEOTIDE SEQUENCE</scope>
    <source>
        <strain evidence="5">RS5133</strain>
    </source>
</reference>
<keyword evidence="2" id="KW-0862">Zinc</keyword>
<protein>
    <recommendedName>
        <fullName evidence="4">RING-type domain-containing protein</fullName>
    </recommendedName>
</protein>
<dbReference type="EMBL" id="BTSY01000005">
    <property type="protein sequence ID" value="GMT30258.1"/>
    <property type="molecule type" value="Genomic_DNA"/>
</dbReference>
<organism evidence="5 6">
    <name type="scientific">Pristionchus fissidentatus</name>
    <dbReference type="NCBI Taxonomy" id="1538716"/>
    <lineage>
        <taxon>Eukaryota</taxon>
        <taxon>Metazoa</taxon>
        <taxon>Ecdysozoa</taxon>
        <taxon>Nematoda</taxon>
        <taxon>Chromadorea</taxon>
        <taxon>Rhabditida</taxon>
        <taxon>Rhabditina</taxon>
        <taxon>Diplogasteromorpha</taxon>
        <taxon>Diplogasteroidea</taxon>
        <taxon>Neodiplogasteridae</taxon>
        <taxon>Pristionchus</taxon>
    </lineage>
</organism>
<evidence type="ECO:0000259" key="4">
    <source>
        <dbReference type="PROSITE" id="PS50089"/>
    </source>
</evidence>
<dbReference type="Proteomes" id="UP001432322">
    <property type="component" value="Unassembled WGS sequence"/>
</dbReference>
<dbReference type="GO" id="GO:0008270">
    <property type="term" value="F:zinc ion binding"/>
    <property type="evidence" value="ECO:0007669"/>
    <property type="project" value="UniProtKB-KW"/>
</dbReference>
<evidence type="ECO:0000256" key="2">
    <source>
        <dbReference type="ARBA" id="ARBA00022833"/>
    </source>
</evidence>
<accession>A0AAV5WFI8</accession>
<keyword evidence="6" id="KW-1185">Reference proteome</keyword>
<dbReference type="InterPro" id="IPR001841">
    <property type="entry name" value="Znf_RING"/>
</dbReference>
<evidence type="ECO:0000256" key="3">
    <source>
        <dbReference type="PROSITE-ProRule" id="PRU00175"/>
    </source>
</evidence>